<dbReference type="EMBL" id="UINC01085731">
    <property type="protein sequence ID" value="SVC33553.1"/>
    <property type="molecule type" value="Genomic_DNA"/>
</dbReference>
<protein>
    <recommendedName>
        <fullName evidence="2">Cytochrome c domain-containing protein</fullName>
    </recommendedName>
</protein>
<dbReference type="SUPFAM" id="SSF49742">
    <property type="entry name" value="PHM/PNGase F"/>
    <property type="match status" value="1"/>
</dbReference>
<organism evidence="1">
    <name type="scientific">marine metagenome</name>
    <dbReference type="NCBI Taxonomy" id="408172"/>
    <lineage>
        <taxon>unclassified sequences</taxon>
        <taxon>metagenomes</taxon>
        <taxon>ecological metagenomes</taxon>
    </lineage>
</organism>
<dbReference type="GO" id="GO:0005507">
    <property type="term" value="F:copper ion binding"/>
    <property type="evidence" value="ECO:0007669"/>
    <property type="project" value="InterPro"/>
</dbReference>
<reference evidence="1" key="1">
    <citation type="submission" date="2018-05" db="EMBL/GenBank/DDBJ databases">
        <authorList>
            <person name="Lanie J.A."/>
            <person name="Ng W.-L."/>
            <person name="Kazmierczak K.M."/>
            <person name="Andrzejewski T.M."/>
            <person name="Davidsen T.M."/>
            <person name="Wayne K.J."/>
            <person name="Tettelin H."/>
            <person name="Glass J.I."/>
            <person name="Rusch D."/>
            <person name="Podicherti R."/>
            <person name="Tsui H.-C.T."/>
            <person name="Winkler M.E."/>
        </authorList>
    </citation>
    <scope>NUCLEOTIDE SEQUENCE</scope>
</reference>
<proteinExistence type="predicted"/>
<evidence type="ECO:0008006" key="2">
    <source>
        <dbReference type="Google" id="ProtNLM"/>
    </source>
</evidence>
<name>A0A382LBW5_9ZZZZ</name>
<dbReference type="AlphaFoldDB" id="A0A382LBW5"/>
<dbReference type="InterPro" id="IPR036939">
    <property type="entry name" value="Cu2_ascorb_mOase_N_sf"/>
</dbReference>
<feature type="non-terminal residue" evidence="1">
    <location>
        <position position="298"/>
    </location>
</feature>
<dbReference type="Gene3D" id="2.60.120.310">
    <property type="entry name" value="Copper type II, ascorbate-dependent monooxygenase, N-terminal domain"/>
    <property type="match status" value="1"/>
</dbReference>
<dbReference type="InterPro" id="IPR008977">
    <property type="entry name" value="PHM/PNGase_F_dom_sf"/>
</dbReference>
<evidence type="ECO:0000313" key="1">
    <source>
        <dbReference type="EMBL" id="SVC33553.1"/>
    </source>
</evidence>
<sequence length="298" mass="33132">MDLVNHITVSLVMFVALGCSSEKKDASSLTVEFSGEPDMEASSIIINKCSGCHKKGGSAPFALTTFEEIIKRGSAIAEVTASRYMPPWLPGKTAHAFEGDKSLSKSEIQIIREWIESGMMKPISGVGGLISTNNFVEWTLGPPDLVLEMKSTFEMPAESEDIYRHFVIPSGLKTDRYVKGFDFKPDNNAIVHHAFIKIDRTNSSRRLDEAGGGVGFDGMDSENNAVMPEGHFTSWQQGREPKFTEDGVSWLLPANSDVVFQLHLKSTGKRERIKSKIGLYFTEKKPTRLLRKINLTRR</sequence>
<gene>
    <name evidence="1" type="ORF">METZ01_LOCUS286407</name>
</gene>
<dbReference type="GO" id="GO:0016715">
    <property type="term" value="F:oxidoreductase activity, acting on paired donors, with incorporation or reduction of molecular oxygen, reduced ascorbate as one donor, and incorporation of one atom of oxygen"/>
    <property type="evidence" value="ECO:0007669"/>
    <property type="project" value="InterPro"/>
</dbReference>
<accession>A0A382LBW5</accession>